<proteinExistence type="predicted"/>
<evidence type="ECO:0000256" key="2">
    <source>
        <dbReference type="SAM" id="MobiDB-lite"/>
    </source>
</evidence>
<dbReference type="AlphaFoldDB" id="A0AAE1LMG6"/>
<feature type="region of interest" description="Disordered" evidence="2">
    <location>
        <begin position="1"/>
        <end position="33"/>
    </location>
</feature>
<dbReference type="EMBL" id="JAHWGI010001205">
    <property type="protein sequence ID" value="KAK3924845.1"/>
    <property type="molecule type" value="Genomic_DNA"/>
</dbReference>
<dbReference type="Pfam" id="PF21787">
    <property type="entry name" value="TNP-like_RNaseH_N"/>
    <property type="match status" value="1"/>
</dbReference>
<accession>A0AAE1LMG6</accession>
<feature type="compositionally biased region" description="Polar residues" evidence="2">
    <location>
        <begin position="9"/>
        <end position="31"/>
    </location>
</feature>
<dbReference type="InterPro" id="IPR048365">
    <property type="entry name" value="TNP-like_RNaseH_N"/>
</dbReference>
<reference evidence="5" key="1">
    <citation type="submission" date="2021-07" db="EMBL/GenBank/DDBJ databases">
        <authorList>
            <person name="Catto M.A."/>
            <person name="Jacobson A."/>
            <person name="Kennedy G."/>
            <person name="Labadie P."/>
            <person name="Hunt B.G."/>
            <person name="Srinivasan R."/>
        </authorList>
    </citation>
    <scope>NUCLEOTIDE SEQUENCE</scope>
    <source>
        <strain evidence="5">PL_HMW_Pooled</strain>
        <tissue evidence="5">Head</tissue>
    </source>
</reference>
<protein>
    <submittedName>
        <fullName evidence="5">Transposable element P transposase</fullName>
    </submittedName>
</protein>
<comment type="caution">
    <text evidence="5">The sequence shown here is derived from an EMBL/GenBank/DDBJ whole genome shotgun (WGS) entry which is preliminary data.</text>
</comment>
<evidence type="ECO:0000313" key="6">
    <source>
        <dbReference type="Proteomes" id="UP001219518"/>
    </source>
</evidence>
<evidence type="ECO:0000259" key="3">
    <source>
        <dbReference type="Pfam" id="PF21787"/>
    </source>
</evidence>
<sequence length="913" mass="103888">MPKTRKYVDSTSTAESDMVSEQSEAETSVLTSDVDFETDQSCVDTDNFSESGTEFYVDTQEETGTETGGVVDQAVSDAAAVQIAKTKRKRKSHLAYKRKYEVKGVQQKRKDSALEGDFKAKGSAVEEGEEEEDVQVDIVSVIDTDFTSNVPVATIKSLLDNLKILLPPSWSTDVIQNKTIRIIHHNNSINASVDSSLYWDCKTCNLGIFVHGIPLSTDHEVFLSKSYPVTENLGSVADYISFMTTKVSKSFVCSGIKNYREFWGEFDGQIDLQSPEFEQCYRSAKCHLILTKQKMTCPSCKEDLEKFKRAASRGKVGVSSHNPDKFLSKEEMKIKKDKWKSRFRKEKRKTERLQKKVEDLQVKLDEKTRDGLYNILVANEHRMTDVQKVFYLSQKDALCAKDKRGLRWHPMMIRIALKLHSISPGAVEFLRDSQIMYLPSDRRLYDYSHFIDPQEGVQGEIIQQVLEKIKSHGSEEHYCYVNLMCDEMHIRSGLVTKKSTGELIGYTNLSYVDADLKKLQCDLENKTFKPQLAKTVLVYLAQGVTSTKLKDVVAIYSTDDLSATQLYDRSWEVIYCLEDAGIKVLCFTCDGASVNRKFINMHCKVDSSSEQIFCTTNLAAGDGRLIYFVVDPPHLVKTIRNALANSFSHRKSRTLWNNGEFLSWKVIEKLYEVTKHDKHRAHKLTKGHILLSSFSCMTVSLATQVLSKSVADSIEELAADETMENLDTKELVKFIRLMNRFFDCVNGKEENGIPPKNSDLASYVQSDDPRLDFLLSEFLGYFQEWKRNVQERPGLFTDAEHARMLITYQALQSLEITVRAIVGAIQYMLDVVGAPFINARVFNQDALEQYFSVMRSMQGYNRNPYLKGVLDSSMKHRALNIDFVASRKGNTEVEKRTLTLDSTPLPSRKKQKK</sequence>
<evidence type="ECO:0000256" key="1">
    <source>
        <dbReference type="SAM" id="Coils"/>
    </source>
</evidence>
<feature type="coiled-coil region" evidence="1">
    <location>
        <begin position="329"/>
        <end position="370"/>
    </location>
</feature>
<feature type="domain" description="Transposable element P transposase-like GTP-binding insertion" evidence="4">
    <location>
        <begin position="634"/>
        <end position="750"/>
    </location>
</feature>
<reference evidence="5" key="2">
    <citation type="journal article" date="2023" name="BMC Genomics">
        <title>Pest status, molecular evolution, and epigenetic factors derived from the genome assembly of Frankliniella fusca, a thysanopteran phytovirus vector.</title>
        <authorList>
            <person name="Catto M.A."/>
            <person name="Labadie P.E."/>
            <person name="Jacobson A.L."/>
            <person name="Kennedy G.G."/>
            <person name="Srinivasan R."/>
            <person name="Hunt B.G."/>
        </authorList>
    </citation>
    <scope>NUCLEOTIDE SEQUENCE</scope>
    <source>
        <strain evidence="5">PL_HMW_Pooled</strain>
    </source>
</reference>
<feature type="domain" description="Transposable element P transposase-like RNase H" evidence="3">
    <location>
        <begin position="455"/>
        <end position="600"/>
    </location>
</feature>
<evidence type="ECO:0000259" key="4">
    <source>
        <dbReference type="Pfam" id="PF21788"/>
    </source>
</evidence>
<dbReference type="Proteomes" id="UP001219518">
    <property type="component" value="Unassembled WGS sequence"/>
</dbReference>
<keyword evidence="1" id="KW-0175">Coiled coil</keyword>
<name>A0AAE1LMG6_9NEOP</name>
<organism evidence="5 6">
    <name type="scientific">Frankliniella fusca</name>
    <dbReference type="NCBI Taxonomy" id="407009"/>
    <lineage>
        <taxon>Eukaryota</taxon>
        <taxon>Metazoa</taxon>
        <taxon>Ecdysozoa</taxon>
        <taxon>Arthropoda</taxon>
        <taxon>Hexapoda</taxon>
        <taxon>Insecta</taxon>
        <taxon>Pterygota</taxon>
        <taxon>Neoptera</taxon>
        <taxon>Paraneoptera</taxon>
        <taxon>Thysanoptera</taxon>
        <taxon>Terebrantia</taxon>
        <taxon>Thripoidea</taxon>
        <taxon>Thripidae</taxon>
        <taxon>Frankliniella</taxon>
    </lineage>
</organism>
<dbReference type="InterPro" id="IPR048366">
    <property type="entry name" value="TNP-like_GBD"/>
</dbReference>
<dbReference type="Pfam" id="PF21788">
    <property type="entry name" value="TNP-like_GBD"/>
    <property type="match status" value="1"/>
</dbReference>
<keyword evidence="6" id="KW-1185">Reference proteome</keyword>
<gene>
    <name evidence="5" type="ORF">KUF71_013118</name>
</gene>
<evidence type="ECO:0000313" key="5">
    <source>
        <dbReference type="EMBL" id="KAK3924845.1"/>
    </source>
</evidence>